<dbReference type="SUPFAM" id="SSF55729">
    <property type="entry name" value="Acyl-CoA N-acyltransferases (Nat)"/>
    <property type="match status" value="1"/>
</dbReference>
<evidence type="ECO:0000313" key="2">
    <source>
        <dbReference type="EMBL" id="OHT02741.1"/>
    </source>
</evidence>
<dbReference type="VEuPathDB" id="TrichDB:TRFO_30049"/>
<reference evidence="2" key="1">
    <citation type="submission" date="2016-10" db="EMBL/GenBank/DDBJ databases">
        <authorList>
            <person name="Benchimol M."/>
            <person name="Almeida L.G."/>
            <person name="Vasconcelos A.T."/>
            <person name="Perreira-Neves A."/>
            <person name="Rosa I.A."/>
            <person name="Tasca T."/>
            <person name="Bogo M.R."/>
            <person name="de Souza W."/>
        </authorList>
    </citation>
    <scope>NUCLEOTIDE SEQUENCE [LARGE SCALE GENOMIC DNA]</scope>
    <source>
        <strain evidence="2">K</strain>
    </source>
</reference>
<accession>A0A1J4JZR0</accession>
<sequence>MNNSLQSEIIIDENIKLTKWCLDDAEELSVIANNRKISDNLRDGFPHPYCLQDAINFINISNDDNNSMNFCIKVNNCVAGGFGIVFHTDIYRRNCEIGYWLGEKYWGQGIMTRVVKSGVKYIFSNFDIVRIYADIFARNVGSKRVLEKAGFEFEGVLRKSVFKNGEQIDALSYSLIQE</sequence>
<keyword evidence="3" id="KW-1185">Reference proteome</keyword>
<dbReference type="Pfam" id="PF13302">
    <property type="entry name" value="Acetyltransf_3"/>
    <property type="match status" value="1"/>
</dbReference>
<keyword evidence="2" id="KW-0687">Ribonucleoprotein</keyword>
<dbReference type="Gene3D" id="3.40.630.30">
    <property type="match status" value="1"/>
</dbReference>
<dbReference type="OrthoDB" id="630895at2759"/>
<dbReference type="PROSITE" id="PS51186">
    <property type="entry name" value="GNAT"/>
    <property type="match status" value="1"/>
</dbReference>
<dbReference type="PANTHER" id="PTHR43328:SF1">
    <property type="entry name" value="N-ACETYLTRANSFERASE DOMAIN-CONTAINING PROTEIN"/>
    <property type="match status" value="1"/>
</dbReference>
<dbReference type="GO" id="GO:0005840">
    <property type="term" value="C:ribosome"/>
    <property type="evidence" value="ECO:0007669"/>
    <property type="project" value="UniProtKB-KW"/>
</dbReference>
<dbReference type="InterPro" id="IPR016181">
    <property type="entry name" value="Acyl_CoA_acyltransferase"/>
</dbReference>
<dbReference type="GO" id="GO:0016747">
    <property type="term" value="F:acyltransferase activity, transferring groups other than amino-acyl groups"/>
    <property type="evidence" value="ECO:0007669"/>
    <property type="project" value="InterPro"/>
</dbReference>
<comment type="caution">
    <text evidence="2">The sequence shown here is derived from an EMBL/GenBank/DDBJ whole genome shotgun (WGS) entry which is preliminary data.</text>
</comment>
<organism evidence="2 3">
    <name type="scientific">Tritrichomonas foetus</name>
    <dbReference type="NCBI Taxonomy" id="1144522"/>
    <lineage>
        <taxon>Eukaryota</taxon>
        <taxon>Metamonada</taxon>
        <taxon>Parabasalia</taxon>
        <taxon>Tritrichomonadida</taxon>
        <taxon>Tritrichomonadidae</taxon>
        <taxon>Tritrichomonas</taxon>
    </lineage>
</organism>
<proteinExistence type="predicted"/>
<protein>
    <submittedName>
        <fullName evidence="2">Acetyltransferase, ribosomal protein N-acetylase</fullName>
    </submittedName>
</protein>
<gene>
    <name evidence="2" type="ORF">TRFO_30049</name>
</gene>
<keyword evidence="2" id="KW-0689">Ribosomal protein</keyword>
<feature type="domain" description="N-acetyltransferase" evidence="1">
    <location>
        <begin position="23"/>
        <end position="178"/>
    </location>
</feature>
<dbReference type="PANTHER" id="PTHR43328">
    <property type="entry name" value="ACETYLTRANSFERASE-RELATED"/>
    <property type="match status" value="1"/>
</dbReference>
<dbReference type="EMBL" id="MLAK01000854">
    <property type="protein sequence ID" value="OHT02741.1"/>
    <property type="molecule type" value="Genomic_DNA"/>
</dbReference>
<name>A0A1J4JZR0_9EUKA</name>
<evidence type="ECO:0000259" key="1">
    <source>
        <dbReference type="PROSITE" id="PS51186"/>
    </source>
</evidence>
<dbReference type="GeneID" id="94841831"/>
<dbReference type="RefSeq" id="XP_068355877.1">
    <property type="nucleotide sequence ID" value="XM_068507127.1"/>
</dbReference>
<dbReference type="AlphaFoldDB" id="A0A1J4JZR0"/>
<dbReference type="Proteomes" id="UP000179807">
    <property type="component" value="Unassembled WGS sequence"/>
</dbReference>
<dbReference type="InterPro" id="IPR000182">
    <property type="entry name" value="GNAT_dom"/>
</dbReference>
<evidence type="ECO:0000313" key="3">
    <source>
        <dbReference type="Proteomes" id="UP000179807"/>
    </source>
</evidence>